<organism evidence="10 11">
    <name type="scientific">Mucilaginibacter mali</name>
    <dbReference type="NCBI Taxonomy" id="2740462"/>
    <lineage>
        <taxon>Bacteria</taxon>
        <taxon>Pseudomonadati</taxon>
        <taxon>Bacteroidota</taxon>
        <taxon>Sphingobacteriia</taxon>
        <taxon>Sphingobacteriales</taxon>
        <taxon>Sphingobacteriaceae</taxon>
        <taxon>Mucilaginibacter</taxon>
    </lineage>
</organism>
<dbReference type="AlphaFoldDB" id="A0A7D4QX20"/>
<dbReference type="GO" id="GO:0009103">
    <property type="term" value="P:lipopolysaccharide biosynthetic process"/>
    <property type="evidence" value="ECO:0007669"/>
    <property type="project" value="UniProtKB-ARBA"/>
</dbReference>
<evidence type="ECO:0000256" key="8">
    <source>
        <dbReference type="SAM" id="Phobius"/>
    </source>
</evidence>
<feature type="transmembrane region" description="Helical" evidence="8">
    <location>
        <begin position="194"/>
        <end position="211"/>
    </location>
</feature>
<reference evidence="10 11" key="1">
    <citation type="submission" date="2020-05" db="EMBL/GenBank/DDBJ databases">
        <title>Mucilaginibacter mali sp. nov.</title>
        <authorList>
            <person name="Kim H.S."/>
            <person name="Lee K.C."/>
            <person name="Suh M.K."/>
            <person name="Kim J.-S."/>
            <person name="Han K.-I."/>
            <person name="Eom M.K."/>
            <person name="Shin Y.K."/>
            <person name="Lee J.-S."/>
        </authorList>
    </citation>
    <scope>NUCLEOTIDE SEQUENCE [LARGE SCALE GENOMIC DNA]</scope>
    <source>
        <strain evidence="10 11">G2-14</strain>
    </source>
</reference>
<sequence length="576" mass="67078">MSTRMPDNALNTSYRSDKPIWYFLLCWTIFNIIQAYTLELHPDEAYYWIYSRLLDWGYYDHPPMVAIFIRLGDMLVHNELGLRLMTILASSASIYLLWLILKRYAVEARWFLLVVPGLLILHIYGFTTTPDVPLFFFTLLFYFIYQKYADEDKLQWALLLGLIIAGLLYSKYHGVLLIGFTLLSNIKLLRRPSFYLIVVLAAALFTPHILWQMHHDYPSLSYHLYERSAEVYEPITTVLYFPGQILMAGPLIGWFLFYVALTIKIKDAFIRCLLVNFIGTVIFFLLNTFKGEVQSHWTLIAFAPLVMLVLIRFKQLGEPPKWFAPLAVANIVLVMALRISLIFPPAFIKNSSRFQSYYGYREWAKQLKQKAGDNYVIFISGFQEASKYSYYTNSLKGFAYDARAYRRTQFDIWPIEDSMQHKRALYTMDFNGKGLVLDSFPTTRGMWHSMWIDSVRTFQKVDIRTDAKNMKAKPGQAMALDLTITNPYNWPISFKNQGYPHELVIAAIFLQDEEELFPVRFGSRQDSISIPAHQSIPYHFEFHAPTVKGKYELVFSVRTTPFPGGRNSRPISFTVE</sequence>
<feature type="transmembrane region" description="Helical" evidence="8">
    <location>
        <begin position="295"/>
        <end position="311"/>
    </location>
</feature>
<gene>
    <name evidence="10" type="ORF">HQ865_23760</name>
</gene>
<dbReference type="GO" id="GO:0016763">
    <property type="term" value="F:pentosyltransferase activity"/>
    <property type="evidence" value="ECO:0007669"/>
    <property type="project" value="TreeGrafter"/>
</dbReference>
<evidence type="ECO:0000313" key="11">
    <source>
        <dbReference type="Proteomes" id="UP000505355"/>
    </source>
</evidence>
<feature type="transmembrane region" description="Helical" evidence="8">
    <location>
        <begin position="113"/>
        <end position="144"/>
    </location>
</feature>
<comment type="subcellular location">
    <subcellularLocation>
        <location evidence="1">Cell membrane</location>
        <topology evidence="1">Multi-pass membrane protein</topology>
    </subcellularLocation>
</comment>
<feature type="transmembrane region" description="Helical" evidence="8">
    <location>
        <begin position="80"/>
        <end position="101"/>
    </location>
</feature>
<feature type="transmembrane region" description="Helical" evidence="8">
    <location>
        <begin position="268"/>
        <end position="289"/>
    </location>
</feature>
<feature type="domain" description="Glycosyltransferase RgtA/B/C/D-like" evidence="9">
    <location>
        <begin position="60"/>
        <end position="211"/>
    </location>
</feature>
<evidence type="ECO:0000256" key="3">
    <source>
        <dbReference type="ARBA" id="ARBA00022676"/>
    </source>
</evidence>
<feature type="transmembrane region" description="Helical" evidence="8">
    <location>
        <begin position="239"/>
        <end position="261"/>
    </location>
</feature>
<keyword evidence="6 8" id="KW-1133">Transmembrane helix</keyword>
<feature type="transmembrane region" description="Helical" evidence="8">
    <location>
        <begin position="323"/>
        <end position="343"/>
    </location>
</feature>
<dbReference type="InterPro" id="IPR038731">
    <property type="entry name" value="RgtA/B/C-like"/>
</dbReference>
<evidence type="ECO:0000256" key="7">
    <source>
        <dbReference type="ARBA" id="ARBA00023136"/>
    </source>
</evidence>
<keyword evidence="7 8" id="KW-0472">Membrane</keyword>
<evidence type="ECO:0000313" key="10">
    <source>
        <dbReference type="EMBL" id="QKJ32649.1"/>
    </source>
</evidence>
<evidence type="ECO:0000256" key="1">
    <source>
        <dbReference type="ARBA" id="ARBA00004651"/>
    </source>
</evidence>
<keyword evidence="3" id="KW-0328">Glycosyltransferase</keyword>
<evidence type="ECO:0000256" key="6">
    <source>
        <dbReference type="ARBA" id="ARBA00022989"/>
    </source>
</evidence>
<evidence type="ECO:0000259" key="9">
    <source>
        <dbReference type="Pfam" id="PF13231"/>
    </source>
</evidence>
<keyword evidence="5 8" id="KW-0812">Transmembrane</keyword>
<keyword evidence="4 10" id="KW-0808">Transferase</keyword>
<dbReference type="EMBL" id="CP054139">
    <property type="protein sequence ID" value="QKJ32649.1"/>
    <property type="molecule type" value="Genomic_DNA"/>
</dbReference>
<dbReference type="PANTHER" id="PTHR33908:SF11">
    <property type="entry name" value="MEMBRANE PROTEIN"/>
    <property type="match status" value="1"/>
</dbReference>
<evidence type="ECO:0000256" key="5">
    <source>
        <dbReference type="ARBA" id="ARBA00022692"/>
    </source>
</evidence>
<keyword evidence="2" id="KW-1003">Cell membrane</keyword>
<accession>A0A7D4QX20</accession>
<proteinExistence type="predicted"/>
<dbReference type="PANTHER" id="PTHR33908">
    <property type="entry name" value="MANNOSYLTRANSFERASE YKCB-RELATED"/>
    <property type="match status" value="1"/>
</dbReference>
<evidence type="ECO:0000256" key="2">
    <source>
        <dbReference type="ARBA" id="ARBA00022475"/>
    </source>
</evidence>
<feature type="transmembrane region" description="Helical" evidence="8">
    <location>
        <begin position="156"/>
        <end position="182"/>
    </location>
</feature>
<dbReference type="RefSeq" id="WP_173417298.1">
    <property type="nucleotide sequence ID" value="NZ_CP054139.1"/>
</dbReference>
<dbReference type="KEGG" id="mmab:HQ865_23760"/>
<keyword evidence="11" id="KW-1185">Reference proteome</keyword>
<dbReference type="InterPro" id="IPR050297">
    <property type="entry name" value="LipidA_mod_glycosyltrf_83"/>
</dbReference>
<name>A0A7D4QX20_9SPHI</name>
<evidence type="ECO:0000256" key="4">
    <source>
        <dbReference type="ARBA" id="ARBA00022679"/>
    </source>
</evidence>
<feature type="transmembrane region" description="Helical" evidence="8">
    <location>
        <begin position="20"/>
        <end position="38"/>
    </location>
</feature>
<dbReference type="Proteomes" id="UP000505355">
    <property type="component" value="Chromosome"/>
</dbReference>
<dbReference type="Pfam" id="PF13231">
    <property type="entry name" value="PMT_2"/>
    <property type="match status" value="1"/>
</dbReference>
<dbReference type="GO" id="GO:0005886">
    <property type="term" value="C:plasma membrane"/>
    <property type="evidence" value="ECO:0007669"/>
    <property type="project" value="UniProtKB-SubCell"/>
</dbReference>
<protein>
    <submittedName>
        <fullName evidence="10">Glycosyltransferase family 39 protein</fullName>
    </submittedName>
</protein>